<organism evidence="2 3">
    <name type="scientific">Kwoniella shandongensis</name>
    <dbReference type="NCBI Taxonomy" id="1734106"/>
    <lineage>
        <taxon>Eukaryota</taxon>
        <taxon>Fungi</taxon>
        <taxon>Dikarya</taxon>
        <taxon>Basidiomycota</taxon>
        <taxon>Agaricomycotina</taxon>
        <taxon>Tremellomycetes</taxon>
        <taxon>Tremellales</taxon>
        <taxon>Cryptococcaceae</taxon>
        <taxon>Kwoniella</taxon>
    </lineage>
</organism>
<sequence length="157" mass="16637">MSNQEQRVEPSQVNGQITAAQGIAQQAIGSILPESLGSAAWLESGSKLQQAGQKEVDEAKAKKAVEATVDSGVGKVKSAVGYLTSDQQTQNEGNQESQKAQAEYKQATSDKIFDVPIPSGEGLKGRLESVEGMITGDQKKQMEGNMKAEKAAWKDGV</sequence>
<gene>
    <name evidence="2" type="ORF">CI109_101952</name>
</gene>
<dbReference type="PANTHER" id="PTHR40460:SF1">
    <property type="entry name" value="CSBD-LIKE DOMAIN-CONTAINING PROTEIN"/>
    <property type="match status" value="1"/>
</dbReference>
<feature type="compositionally biased region" description="Polar residues" evidence="1">
    <location>
        <begin position="84"/>
        <end position="100"/>
    </location>
</feature>
<reference evidence="2" key="2">
    <citation type="submission" date="2024-01" db="EMBL/GenBank/DDBJ databases">
        <title>Comparative genomics of Cryptococcus and Kwoniella reveals pathogenesis evolution and contrasting modes of karyotype evolution via chromosome fusion or intercentromeric recombination.</title>
        <authorList>
            <person name="Coelho M.A."/>
            <person name="David-Palma M."/>
            <person name="Shea T."/>
            <person name="Bowers K."/>
            <person name="McGinley-Smith S."/>
            <person name="Mohammad A.W."/>
            <person name="Gnirke A."/>
            <person name="Yurkov A.M."/>
            <person name="Nowrousian M."/>
            <person name="Sun S."/>
            <person name="Cuomo C.A."/>
            <person name="Heitman J."/>
        </authorList>
    </citation>
    <scope>NUCLEOTIDE SEQUENCE</scope>
    <source>
        <strain evidence="2">CBS 12478</strain>
    </source>
</reference>
<protein>
    <submittedName>
        <fullName evidence="2">Uncharacterized protein</fullName>
    </submittedName>
</protein>
<feature type="compositionally biased region" description="Basic and acidic residues" evidence="1">
    <location>
        <begin position="54"/>
        <end position="65"/>
    </location>
</feature>
<keyword evidence="3" id="KW-1185">Reference proteome</keyword>
<dbReference type="OrthoDB" id="9999611at2759"/>
<name>A0A5M6BTU6_9TREE</name>
<evidence type="ECO:0000313" key="2">
    <source>
        <dbReference type="EMBL" id="WWD17511.1"/>
    </source>
</evidence>
<proteinExistence type="predicted"/>
<dbReference type="PANTHER" id="PTHR40460">
    <property type="entry name" value="CHROMOSOME 1, WHOLE GENOME SHOTGUN SEQUENCE"/>
    <property type="match status" value="1"/>
</dbReference>
<dbReference type="GeneID" id="43590681"/>
<feature type="compositionally biased region" description="Basic and acidic residues" evidence="1">
    <location>
        <begin position="137"/>
        <end position="157"/>
    </location>
</feature>
<feature type="region of interest" description="Disordered" evidence="1">
    <location>
        <begin position="46"/>
        <end position="68"/>
    </location>
</feature>
<evidence type="ECO:0000256" key="1">
    <source>
        <dbReference type="SAM" id="MobiDB-lite"/>
    </source>
</evidence>
<dbReference type="KEGG" id="ksn:43590681"/>
<feature type="region of interest" description="Disordered" evidence="1">
    <location>
        <begin position="84"/>
        <end position="157"/>
    </location>
</feature>
<dbReference type="RefSeq" id="XP_031859192.1">
    <property type="nucleotide sequence ID" value="XM_032006523.1"/>
</dbReference>
<dbReference type="AlphaFoldDB" id="A0A5M6BTU6"/>
<dbReference type="Proteomes" id="UP000322225">
    <property type="component" value="Chromosome 3"/>
</dbReference>
<dbReference type="EMBL" id="CP144053">
    <property type="protein sequence ID" value="WWD17511.1"/>
    <property type="molecule type" value="Genomic_DNA"/>
</dbReference>
<accession>A0A5M6BTU6</accession>
<reference evidence="2" key="1">
    <citation type="submission" date="2017-08" db="EMBL/GenBank/DDBJ databases">
        <authorList>
            <person name="Cuomo C."/>
            <person name="Billmyre B."/>
            <person name="Heitman J."/>
        </authorList>
    </citation>
    <scope>NUCLEOTIDE SEQUENCE</scope>
    <source>
        <strain evidence="2">CBS 12478</strain>
    </source>
</reference>
<evidence type="ECO:0000313" key="3">
    <source>
        <dbReference type="Proteomes" id="UP000322225"/>
    </source>
</evidence>